<organism evidence="3 4">
    <name type="scientific">Nostocoides australiense Ben110</name>
    <dbReference type="NCBI Taxonomy" id="1193182"/>
    <lineage>
        <taxon>Bacteria</taxon>
        <taxon>Bacillati</taxon>
        <taxon>Actinomycetota</taxon>
        <taxon>Actinomycetes</taxon>
        <taxon>Micrococcales</taxon>
        <taxon>Intrasporangiaceae</taxon>
        <taxon>Nostocoides</taxon>
    </lineage>
</organism>
<dbReference type="Proteomes" id="UP000035763">
    <property type="component" value="Unassembled WGS sequence"/>
</dbReference>
<gene>
    <name evidence="3" type="ORF">BN11_50029</name>
</gene>
<dbReference type="AlphaFoldDB" id="W6JZI3"/>
<feature type="transmembrane region" description="Helical" evidence="2">
    <location>
        <begin position="21"/>
        <end position="41"/>
    </location>
</feature>
<protein>
    <submittedName>
        <fullName evidence="3">Uncharacterized protein</fullName>
    </submittedName>
</protein>
<keyword evidence="2" id="KW-0812">Transmembrane</keyword>
<dbReference type="EMBL" id="CAJA01000445">
    <property type="protein sequence ID" value="CCH75008.1"/>
    <property type="molecule type" value="Genomic_DNA"/>
</dbReference>
<keyword evidence="2" id="KW-1133">Transmembrane helix</keyword>
<comment type="caution">
    <text evidence="3">The sequence shown here is derived from an EMBL/GenBank/DDBJ whole genome shotgun (WGS) entry which is preliminary data.</text>
</comment>
<evidence type="ECO:0000256" key="2">
    <source>
        <dbReference type="SAM" id="Phobius"/>
    </source>
</evidence>
<evidence type="ECO:0000313" key="3">
    <source>
        <dbReference type="EMBL" id="CCH75008.1"/>
    </source>
</evidence>
<proteinExistence type="predicted"/>
<reference evidence="3 4" key="1">
    <citation type="journal article" date="2013" name="ISME J.">
        <title>A metabolic model for members of the genus Tetrasphaera involved in enhanced biological phosphorus removal.</title>
        <authorList>
            <person name="Kristiansen R."/>
            <person name="Nguyen H.T.T."/>
            <person name="Saunders A.M."/>
            <person name="Nielsen J.L."/>
            <person name="Wimmer R."/>
            <person name="Le V.Q."/>
            <person name="McIlroy S.J."/>
            <person name="Petrovski S."/>
            <person name="Seviour R.J."/>
            <person name="Calteau A."/>
            <person name="Nielsen K.L."/>
            <person name="Nielsen P.H."/>
        </authorList>
    </citation>
    <scope>NUCLEOTIDE SEQUENCE [LARGE SCALE GENOMIC DNA]</scope>
    <source>
        <strain evidence="3 4">Ben110</strain>
    </source>
</reference>
<evidence type="ECO:0000313" key="4">
    <source>
        <dbReference type="Proteomes" id="UP000035763"/>
    </source>
</evidence>
<evidence type="ECO:0000256" key="1">
    <source>
        <dbReference type="SAM" id="MobiDB-lite"/>
    </source>
</evidence>
<feature type="region of interest" description="Disordered" evidence="1">
    <location>
        <begin position="66"/>
        <end position="103"/>
    </location>
</feature>
<keyword evidence="4" id="KW-1185">Reference proteome</keyword>
<sequence length="123" mass="12372">MKPVSSVILTRMRDHRLGIGSRLLSLTIPAGLLTLAVALLADGWASPVLLTMSVLGGLAVVGAGAPPPVPTPERGAQIARPTRVDQPDPMQSGRAGAAGGSSGATSAVAEVYLNGLRPVFAAL</sequence>
<accession>W6JZI3</accession>
<keyword evidence="2" id="KW-0472">Membrane</keyword>
<name>W6JZI3_9MICO</name>